<dbReference type="Proteomes" id="UP001338309">
    <property type="component" value="Unassembled WGS sequence"/>
</dbReference>
<dbReference type="NCBIfam" id="TIGR01987">
    <property type="entry name" value="HI0074"/>
    <property type="match status" value="1"/>
</dbReference>
<comment type="caution">
    <text evidence="1">The sequence shown here is derived from an EMBL/GenBank/DDBJ whole genome shotgun (WGS) entry which is preliminary data.</text>
</comment>
<accession>A0ABQ6PUF6</accession>
<dbReference type="EMBL" id="BTPD01000022">
    <property type="protein sequence ID" value="GMQ31610.1"/>
    <property type="molecule type" value="Genomic_DNA"/>
</dbReference>
<dbReference type="Gene3D" id="1.20.120.330">
    <property type="entry name" value="Nucleotidyltransferases domain 2"/>
    <property type="match status" value="1"/>
</dbReference>
<keyword evidence="2" id="KW-1185">Reference proteome</keyword>
<dbReference type="InterPro" id="IPR010235">
    <property type="entry name" value="HepT"/>
</dbReference>
<gene>
    <name evidence="1" type="ORF">Aconfl_42550</name>
</gene>
<dbReference type="RefSeq" id="WP_338226383.1">
    <property type="nucleotide sequence ID" value="NZ_BTPD01000022.1"/>
</dbReference>
<protein>
    <submittedName>
        <fullName evidence="1">Nucleotidyltransferase substrate binding protein</fullName>
    </submittedName>
</protein>
<sequence length="140" mass="16258">MEEDIRWHQRLSHYSKALTQLEQAVALSKKRELSSLEQQGLIQAFEFTHELAWNILKDYFVHQGNSSITGSRDATREAFRRGLIEDGESWMEMIKSRNQSSHTYNEEVATEISAQIKMVYFGLLKDLEGKLSKLQKQDHG</sequence>
<evidence type="ECO:0000313" key="2">
    <source>
        <dbReference type="Proteomes" id="UP001338309"/>
    </source>
</evidence>
<name>A0ABQ6PUF6_9BACT</name>
<proteinExistence type="predicted"/>
<dbReference type="Pfam" id="PF08780">
    <property type="entry name" value="NTase_sub_bind"/>
    <property type="match status" value="1"/>
</dbReference>
<organism evidence="1 2">
    <name type="scientific">Algoriphagus confluentis</name>
    <dbReference type="NCBI Taxonomy" id="1697556"/>
    <lineage>
        <taxon>Bacteria</taxon>
        <taxon>Pseudomonadati</taxon>
        <taxon>Bacteroidota</taxon>
        <taxon>Cytophagia</taxon>
        <taxon>Cytophagales</taxon>
        <taxon>Cyclobacteriaceae</taxon>
        <taxon>Algoriphagus</taxon>
    </lineage>
</organism>
<reference evidence="1 2" key="1">
    <citation type="submission" date="2023-08" db="EMBL/GenBank/DDBJ databases">
        <title>Draft genome sequence of Algoriphagus confluentis.</title>
        <authorList>
            <person name="Takatani N."/>
            <person name="Hosokawa M."/>
            <person name="Sawabe T."/>
        </authorList>
    </citation>
    <scope>NUCLEOTIDE SEQUENCE [LARGE SCALE GENOMIC DNA]</scope>
    <source>
        <strain evidence="1 2">NBRC 111222</strain>
    </source>
</reference>
<dbReference type="SUPFAM" id="SSF81593">
    <property type="entry name" value="Nucleotidyltransferase substrate binding subunit/domain"/>
    <property type="match status" value="1"/>
</dbReference>
<evidence type="ECO:0000313" key="1">
    <source>
        <dbReference type="EMBL" id="GMQ31610.1"/>
    </source>
</evidence>